<feature type="region of interest" description="Disordered" evidence="1">
    <location>
        <begin position="150"/>
        <end position="196"/>
    </location>
</feature>
<dbReference type="EMBL" id="CAVLGL010000013">
    <property type="protein sequence ID" value="CAK1579872.1"/>
    <property type="molecule type" value="Genomic_DNA"/>
</dbReference>
<evidence type="ECO:0000256" key="1">
    <source>
        <dbReference type="SAM" id="MobiDB-lite"/>
    </source>
</evidence>
<keyword evidence="3" id="KW-1185">Reference proteome</keyword>
<feature type="region of interest" description="Disordered" evidence="1">
    <location>
        <begin position="380"/>
        <end position="413"/>
    </location>
</feature>
<evidence type="ECO:0000313" key="2">
    <source>
        <dbReference type="EMBL" id="CAK1579872.1"/>
    </source>
</evidence>
<feature type="region of interest" description="Disordered" evidence="1">
    <location>
        <begin position="94"/>
        <end position="122"/>
    </location>
</feature>
<feature type="compositionally biased region" description="Polar residues" evidence="1">
    <location>
        <begin position="498"/>
        <end position="509"/>
    </location>
</feature>
<evidence type="ECO:0000313" key="3">
    <source>
        <dbReference type="Proteomes" id="UP001314205"/>
    </source>
</evidence>
<dbReference type="Proteomes" id="UP001314205">
    <property type="component" value="Unassembled WGS sequence"/>
</dbReference>
<protein>
    <recommendedName>
        <fullName evidence="4">Protein moonraker</fullName>
    </recommendedName>
</protein>
<reference evidence="2 3" key="1">
    <citation type="submission" date="2023-11" db="EMBL/GenBank/DDBJ databases">
        <authorList>
            <person name="Hedman E."/>
            <person name="Englund M."/>
            <person name="Stromberg M."/>
            <person name="Nyberg Akerstrom W."/>
            <person name="Nylinder S."/>
            <person name="Jareborg N."/>
            <person name="Kallberg Y."/>
            <person name="Kronander E."/>
        </authorList>
    </citation>
    <scope>NUCLEOTIDE SEQUENCE [LARGE SCALE GENOMIC DNA]</scope>
</reference>
<sequence>MTSDMDTSVRGFSFMPEIKMKEMNLQYVEDCELEQVWRSKRRERLKQQEQKIWEEFIQEQDMVQSVYKSDPYQFIENIPETCLQELLEKEFKKRQKKKVDEEEKEEDAVEISTTPPDTPSIVVQNDKIDMERQDIQEVLHIFYDDKDNEELSGNELNESGGSPLCTVRENQEEKEEPKSQEPSASPEKVSVSGKSSGNVATMVENSIYCAKVKELRARINEELLSIIATVEQQNLINIDPEDLKKIQKRSSEFSCRFSRIHLYQLQRQIQDLKRHSSAASLPFGQHTQLQAQMVRTVSLYQNLWQAFCALHKWFRQSLCTGAVVPLCRCAARLPRELPAYPATSDPYNDNLLQTCDRFEETVTGHGERADELIKSLEDANNPYAKKPSKNMGKKNPSSAYLKPGTKSTSRADGKLSMYALDTLRINLKAKPSSTRDNLSSATSKLRGTASKAPEKRAPDKSKTPKYRRKSPVAARARARRAEADVRTLVEAVTCTSSHVSFEASPQRSPNPKDLTYRSKGTIQSGKSKETTPRSKLQETSRKSQKVPNVPKNSICDGNSTVESCSELRNEKVNVEITKNCKESPRAHVSLRQDGAQSRRSETEKVKTESDAAGCEVTRLLRELCGGDATGKKSERISGAKNAQLHCVSSNSPRQPTTPQLLRILEETIQKKSPRQAKPQPLSSKDVEKFRMTFNITEKTVENLFQYRTKFVQHMLSSAMYANSAVEKPWEMVNSVSEQIIDDLLLSCAKEMELQQVVQQLYKCETQ</sequence>
<name>A0AAV1KDH3_9NEOP</name>
<gene>
    <name evidence="2" type="ORF">PARMNEM_LOCUS1753</name>
</gene>
<proteinExistence type="predicted"/>
<feature type="compositionally biased region" description="Basic and acidic residues" evidence="1">
    <location>
        <begin position="596"/>
        <end position="609"/>
    </location>
</feature>
<feature type="compositionally biased region" description="Basic and acidic residues" evidence="1">
    <location>
        <begin position="526"/>
        <end position="541"/>
    </location>
</feature>
<feature type="compositionally biased region" description="Low complexity" evidence="1">
    <location>
        <begin position="180"/>
        <end position="196"/>
    </location>
</feature>
<evidence type="ECO:0008006" key="4">
    <source>
        <dbReference type="Google" id="ProtNLM"/>
    </source>
</evidence>
<feature type="region of interest" description="Disordered" evidence="1">
    <location>
        <begin position="585"/>
        <end position="609"/>
    </location>
</feature>
<organism evidence="2 3">
    <name type="scientific">Parnassius mnemosyne</name>
    <name type="common">clouded apollo</name>
    <dbReference type="NCBI Taxonomy" id="213953"/>
    <lineage>
        <taxon>Eukaryota</taxon>
        <taxon>Metazoa</taxon>
        <taxon>Ecdysozoa</taxon>
        <taxon>Arthropoda</taxon>
        <taxon>Hexapoda</taxon>
        <taxon>Insecta</taxon>
        <taxon>Pterygota</taxon>
        <taxon>Neoptera</taxon>
        <taxon>Endopterygota</taxon>
        <taxon>Lepidoptera</taxon>
        <taxon>Glossata</taxon>
        <taxon>Ditrysia</taxon>
        <taxon>Papilionoidea</taxon>
        <taxon>Papilionidae</taxon>
        <taxon>Parnassiinae</taxon>
        <taxon>Parnassini</taxon>
        <taxon>Parnassius</taxon>
        <taxon>Driopa</taxon>
    </lineage>
</organism>
<feature type="region of interest" description="Disordered" evidence="1">
    <location>
        <begin position="498"/>
        <end position="554"/>
    </location>
</feature>
<feature type="compositionally biased region" description="Low complexity" evidence="1">
    <location>
        <begin position="153"/>
        <end position="162"/>
    </location>
</feature>
<comment type="caution">
    <text evidence="2">The sequence shown here is derived from an EMBL/GenBank/DDBJ whole genome shotgun (WGS) entry which is preliminary data.</text>
</comment>
<feature type="compositionally biased region" description="Basic and acidic residues" evidence="1">
    <location>
        <begin position="452"/>
        <end position="462"/>
    </location>
</feature>
<accession>A0AAV1KDH3</accession>
<feature type="compositionally biased region" description="Polar residues" evidence="1">
    <location>
        <begin position="431"/>
        <end position="445"/>
    </location>
</feature>
<feature type="region of interest" description="Disordered" evidence="1">
    <location>
        <begin position="430"/>
        <end position="483"/>
    </location>
</feature>
<feature type="compositionally biased region" description="Basic and acidic residues" evidence="1">
    <location>
        <begin position="169"/>
        <end position="179"/>
    </location>
</feature>
<dbReference type="AlphaFoldDB" id="A0AAV1KDH3"/>